<dbReference type="Proteomes" id="UP000321058">
    <property type="component" value="Unassembled WGS sequence"/>
</dbReference>
<name>A0A512NMP6_9HYPH</name>
<accession>A0A512NMP6</accession>
<organism evidence="1 2">
    <name type="scientific">Reyranella soli</name>
    <dbReference type="NCBI Taxonomy" id="1230389"/>
    <lineage>
        <taxon>Bacteria</taxon>
        <taxon>Pseudomonadati</taxon>
        <taxon>Pseudomonadota</taxon>
        <taxon>Alphaproteobacteria</taxon>
        <taxon>Hyphomicrobiales</taxon>
        <taxon>Reyranellaceae</taxon>
        <taxon>Reyranella</taxon>
    </lineage>
</organism>
<dbReference type="InterPro" id="IPR036390">
    <property type="entry name" value="WH_DNA-bd_sf"/>
</dbReference>
<dbReference type="AlphaFoldDB" id="A0A512NMP6"/>
<sequence>MDLDRLTLATKFVTALYDASRRNPASWRRVSAIGARTGIKGGQLEQVVSDVVTAGLVEQHVDDARLVILTNEGWAFASS</sequence>
<gene>
    <name evidence="1" type="ORF">RSO01_73930</name>
</gene>
<evidence type="ECO:0000313" key="1">
    <source>
        <dbReference type="EMBL" id="GEP60227.1"/>
    </source>
</evidence>
<comment type="caution">
    <text evidence="1">The sequence shown here is derived from an EMBL/GenBank/DDBJ whole genome shotgun (WGS) entry which is preliminary data.</text>
</comment>
<evidence type="ECO:0000313" key="2">
    <source>
        <dbReference type="Proteomes" id="UP000321058"/>
    </source>
</evidence>
<reference evidence="1 2" key="1">
    <citation type="submission" date="2019-07" db="EMBL/GenBank/DDBJ databases">
        <title>Whole genome shotgun sequence of Reyranella soli NBRC 108950.</title>
        <authorList>
            <person name="Hosoyama A."/>
            <person name="Uohara A."/>
            <person name="Ohji S."/>
            <person name="Ichikawa N."/>
        </authorList>
    </citation>
    <scope>NUCLEOTIDE SEQUENCE [LARGE SCALE GENOMIC DNA]</scope>
    <source>
        <strain evidence="1 2">NBRC 108950</strain>
    </source>
</reference>
<keyword evidence="2" id="KW-1185">Reference proteome</keyword>
<proteinExistence type="predicted"/>
<dbReference type="EMBL" id="BKAJ01000155">
    <property type="protein sequence ID" value="GEP60227.1"/>
    <property type="molecule type" value="Genomic_DNA"/>
</dbReference>
<dbReference type="RefSeq" id="WP_170303638.1">
    <property type="nucleotide sequence ID" value="NZ_BKAJ01000155.1"/>
</dbReference>
<evidence type="ECO:0008006" key="3">
    <source>
        <dbReference type="Google" id="ProtNLM"/>
    </source>
</evidence>
<dbReference type="SUPFAM" id="SSF46785">
    <property type="entry name" value="Winged helix' DNA-binding domain"/>
    <property type="match status" value="1"/>
</dbReference>
<protein>
    <recommendedName>
        <fullName evidence="3">HTH marR-type domain-containing protein</fullName>
    </recommendedName>
</protein>